<dbReference type="AlphaFoldDB" id="A0A974D3W8"/>
<reference evidence="2" key="1">
    <citation type="journal article" date="2016" name="Nature">
        <title>Genome evolution in the allotetraploid frog Xenopus laevis.</title>
        <authorList>
            <person name="Session A.M."/>
            <person name="Uno Y."/>
            <person name="Kwon T."/>
            <person name="Chapman J.A."/>
            <person name="Toyoda A."/>
            <person name="Takahashi S."/>
            <person name="Fukui A."/>
            <person name="Hikosaka A."/>
            <person name="Suzuki A."/>
            <person name="Kondo M."/>
            <person name="van Heeringen S.J."/>
            <person name="Quigley I."/>
            <person name="Heinz S."/>
            <person name="Ogino H."/>
            <person name="Ochi H."/>
            <person name="Hellsten U."/>
            <person name="Lyons J.B."/>
            <person name="Simakov O."/>
            <person name="Putnam N."/>
            <person name="Stites J."/>
            <person name="Kuroki Y."/>
            <person name="Tanaka T."/>
            <person name="Michiue T."/>
            <person name="Watanabe M."/>
            <person name="Bogdanovic O."/>
            <person name="Lister R."/>
            <person name="Georgiou G."/>
            <person name="Paranjpe S.S."/>
            <person name="van Kruijsbergen I."/>
            <person name="Shu S."/>
            <person name="Carlson J."/>
            <person name="Kinoshita T."/>
            <person name="Ohta Y."/>
            <person name="Mawaribuchi S."/>
            <person name="Jenkins J."/>
            <person name="Grimwood J."/>
            <person name="Schmutz J."/>
            <person name="Mitros T."/>
            <person name="Mozaffari S.V."/>
            <person name="Suzuki Y."/>
            <person name="Haramoto Y."/>
            <person name="Yamamoto T.S."/>
            <person name="Takagi C."/>
            <person name="Heald R."/>
            <person name="Miller K."/>
            <person name="Haudenschild C."/>
            <person name="Kitzman J."/>
            <person name="Nakayama T."/>
            <person name="Izutsu Y."/>
            <person name="Robert J."/>
            <person name="Fortriede J."/>
            <person name="Burns K."/>
            <person name="Lotay V."/>
            <person name="Karimi K."/>
            <person name="Yasuoka Y."/>
            <person name="Dichmann D.S."/>
            <person name="Flajnik M.F."/>
            <person name="Houston D.W."/>
            <person name="Shendure J."/>
            <person name="DuPasquier L."/>
            <person name="Vize P.D."/>
            <person name="Zorn A.M."/>
            <person name="Ito M."/>
            <person name="Marcotte E.M."/>
            <person name="Wallingford J.B."/>
            <person name="Ito Y."/>
            <person name="Asashima M."/>
            <person name="Ueno N."/>
            <person name="Matsuda Y."/>
            <person name="Veenstra G.J."/>
            <person name="Fujiyama A."/>
            <person name="Harland R.M."/>
            <person name="Taira M."/>
            <person name="Rokhsar D.S."/>
        </authorList>
    </citation>
    <scope>NUCLEOTIDE SEQUENCE [LARGE SCALE GENOMIC DNA]</scope>
    <source>
        <strain evidence="2">J</strain>
    </source>
</reference>
<protein>
    <recommendedName>
        <fullName evidence="3">GIY-YIG domain-containing protein</fullName>
    </recommendedName>
</protein>
<sequence length="160" mass="18419">MNRQLQTDIANEGLGCYKFGTCKACPWIRKATKIEGRSDMKEYFIKEFINCKTKGVIYIMSCECGKNYIGKTKRELSRRILEHVGDVLHKRNTSVANHINEYHDGNTSAMKFTGVEHIQPTTRVGDINKKLLQCESRWIYWCQSKSPNGLNEGFTFAPFL</sequence>
<evidence type="ECO:0008006" key="3">
    <source>
        <dbReference type="Google" id="ProtNLM"/>
    </source>
</evidence>
<evidence type="ECO:0000313" key="2">
    <source>
        <dbReference type="Proteomes" id="UP000694892"/>
    </source>
</evidence>
<name>A0A974D3W8_XENLA</name>
<dbReference type="EMBL" id="CM004472">
    <property type="protein sequence ID" value="OCT85064.1"/>
    <property type="molecule type" value="Genomic_DNA"/>
</dbReference>
<dbReference type="Gene3D" id="3.40.1440.10">
    <property type="entry name" value="GIY-YIG endonuclease"/>
    <property type="match status" value="1"/>
</dbReference>
<dbReference type="Proteomes" id="UP000694892">
    <property type="component" value="Chromosome 4L"/>
</dbReference>
<dbReference type="SUPFAM" id="SSF82771">
    <property type="entry name" value="GIY-YIG endonuclease"/>
    <property type="match status" value="1"/>
</dbReference>
<evidence type="ECO:0000313" key="1">
    <source>
        <dbReference type="EMBL" id="OCT85064.1"/>
    </source>
</evidence>
<organism evidence="1 2">
    <name type="scientific">Xenopus laevis</name>
    <name type="common">African clawed frog</name>
    <dbReference type="NCBI Taxonomy" id="8355"/>
    <lineage>
        <taxon>Eukaryota</taxon>
        <taxon>Metazoa</taxon>
        <taxon>Chordata</taxon>
        <taxon>Craniata</taxon>
        <taxon>Vertebrata</taxon>
        <taxon>Euteleostomi</taxon>
        <taxon>Amphibia</taxon>
        <taxon>Batrachia</taxon>
        <taxon>Anura</taxon>
        <taxon>Pipoidea</taxon>
        <taxon>Pipidae</taxon>
        <taxon>Xenopodinae</taxon>
        <taxon>Xenopus</taxon>
        <taxon>Xenopus</taxon>
    </lineage>
</organism>
<gene>
    <name evidence="1" type="ORF">XELAEV_18023227mg</name>
</gene>
<accession>A0A974D3W8</accession>
<proteinExistence type="predicted"/>
<dbReference type="InterPro" id="IPR035901">
    <property type="entry name" value="GIY-YIG_endonuc_sf"/>
</dbReference>